<proteinExistence type="predicted"/>
<comment type="caution">
    <text evidence="1">The sequence shown here is derived from an EMBL/GenBank/DDBJ whole genome shotgun (WGS) entry which is preliminary data.</text>
</comment>
<gene>
    <name evidence="1" type="ORF">GB864_03905</name>
</gene>
<accession>A0A6I4P328</accession>
<keyword evidence="2" id="KW-1185">Reference proteome</keyword>
<organism evidence="1 2">
    <name type="scientific">Agromyces seonyuensis</name>
    <dbReference type="NCBI Taxonomy" id="2662446"/>
    <lineage>
        <taxon>Bacteria</taxon>
        <taxon>Bacillati</taxon>
        <taxon>Actinomycetota</taxon>
        <taxon>Actinomycetes</taxon>
        <taxon>Micrococcales</taxon>
        <taxon>Microbacteriaceae</taxon>
        <taxon>Agromyces</taxon>
    </lineage>
</organism>
<keyword evidence="1" id="KW-0808">Transferase</keyword>
<sequence length="234" mass="24497">RPGPALRPPDGAASLPADEPAAAFALAHGYELAQLDRVSRLDVGGRSAEFAATAAAAAARVPGYRVESWEGATPDSLVDAYARARTRMALDVPAGGLEIDEEPWDADRVRAREGRMARAGSRVLVTAALDPGGAVAGYTELELTAGKRVAQQADTLVVPEHRGHGLGMLVKAANIVRLAELAPERTGVLTWNADENDHMLAINVALGFRVVGYEAAWQRASAPPPRDGDPGAIA</sequence>
<dbReference type="GO" id="GO:0016740">
    <property type="term" value="F:transferase activity"/>
    <property type="evidence" value="ECO:0007669"/>
    <property type="project" value="UniProtKB-KW"/>
</dbReference>
<dbReference type="Gene3D" id="3.40.630.30">
    <property type="match status" value="1"/>
</dbReference>
<dbReference type="EMBL" id="WSTA01000010">
    <property type="protein sequence ID" value="MWB97697.1"/>
    <property type="molecule type" value="Genomic_DNA"/>
</dbReference>
<dbReference type="RefSeq" id="WP_160423038.1">
    <property type="nucleotide sequence ID" value="NZ_WSTA01000010.1"/>
</dbReference>
<feature type="non-terminal residue" evidence="1">
    <location>
        <position position="1"/>
    </location>
</feature>
<evidence type="ECO:0000313" key="1">
    <source>
        <dbReference type="EMBL" id="MWB97697.1"/>
    </source>
</evidence>
<name>A0A6I4P328_9MICO</name>
<dbReference type="InterPro" id="IPR016181">
    <property type="entry name" value="Acyl_CoA_acyltransferase"/>
</dbReference>
<dbReference type="Proteomes" id="UP000438182">
    <property type="component" value="Unassembled WGS sequence"/>
</dbReference>
<evidence type="ECO:0000313" key="2">
    <source>
        <dbReference type="Proteomes" id="UP000438182"/>
    </source>
</evidence>
<dbReference type="AlphaFoldDB" id="A0A6I4P328"/>
<dbReference type="SUPFAM" id="SSF55729">
    <property type="entry name" value="Acyl-CoA N-acyltransferases (Nat)"/>
    <property type="match status" value="1"/>
</dbReference>
<reference evidence="1 2" key="1">
    <citation type="submission" date="2019-12" db="EMBL/GenBank/DDBJ databases">
        <authorList>
            <person name="Kim Y.S."/>
        </authorList>
    </citation>
    <scope>NUCLEOTIDE SEQUENCE [LARGE SCALE GENOMIC DNA]</scope>
    <source>
        <strain evidence="1 2">MMS17-SY077</strain>
    </source>
</reference>
<protein>
    <submittedName>
        <fullName evidence="1">GNAT family N-acetyltransferase</fullName>
    </submittedName>
</protein>